<reference evidence="11" key="1">
    <citation type="submission" date="2015-09" db="EMBL/GenBank/DDBJ databases">
        <authorList>
            <consortium name="Pathogen Informatics"/>
        </authorList>
    </citation>
    <scope>NUCLEOTIDE SEQUENCE</scope>
    <source>
        <strain evidence="11">2789STDY5834896</strain>
    </source>
</reference>
<dbReference type="InterPro" id="IPR039421">
    <property type="entry name" value="Type_1_exporter"/>
</dbReference>
<dbReference type="EC" id="3.6.3.-" evidence="11"/>
<feature type="transmembrane region" description="Helical" evidence="8">
    <location>
        <begin position="141"/>
        <end position="161"/>
    </location>
</feature>
<dbReference type="PANTHER" id="PTHR43394:SF1">
    <property type="entry name" value="ATP-BINDING CASSETTE SUB-FAMILY B MEMBER 10, MITOCHONDRIAL"/>
    <property type="match status" value="1"/>
</dbReference>
<accession>A0A1C6IU20</accession>
<feature type="transmembrane region" description="Helical" evidence="8">
    <location>
        <begin position="253"/>
        <end position="274"/>
    </location>
</feature>
<organism evidence="11">
    <name type="scientific">uncultured Anaerotruncus sp</name>
    <dbReference type="NCBI Taxonomy" id="905011"/>
    <lineage>
        <taxon>Bacteria</taxon>
        <taxon>Bacillati</taxon>
        <taxon>Bacillota</taxon>
        <taxon>Clostridia</taxon>
        <taxon>Eubacteriales</taxon>
        <taxon>Oscillospiraceae</taxon>
        <taxon>Anaerotruncus</taxon>
        <taxon>environmental samples</taxon>
    </lineage>
</organism>
<keyword evidence="2" id="KW-0813">Transport</keyword>
<evidence type="ECO:0000256" key="7">
    <source>
        <dbReference type="ARBA" id="ARBA00023136"/>
    </source>
</evidence>
<name>A0A1C6IU20_9FIRM</name>
<evidence type="ECO:0000256" key="6">
    <source>
        <dbReference type="ARBA" id="ARBA00022989"/>
    </source>
</evidence>
<dbReference type="PROSITE" id="PS50893">
    <property type="entry name" value="ABC_TRANSPORTER_2"/>
    <property type="match status" value="1"/>
</dbReference>
<keyword evidence="11" id="KW-0378">Hydrolase</keyword>
<evidence type="ECO:0000256" key="2">
    <source>
        <dbReference type="ARBA" id="ARBA00022448"/>
    </source>
</evidence>
<dbReference type="CDD" id="cd03254">
    <property type="entry name" value="ABCC_Glucan_exporter_like"/>
    <property type="match status" value="1"/>
</dbReference>
<keyword evidence="7 8" id="KW-0472">Membrane</keyword>
<dbReference type="InterPro" id="IPR003593">
    <property type="entry name" value="AAA+_ATPase"/>
</dbReference>
<dbReference type="SUPFAM" id="SSF52540">
    <property type="entry name" value="P-loop containing nucleoside triphosphate hydrolases"/>
    <property type="match status" value="1"/>
</dbReference>
<comment type="subcellular location">
    <subcellularLocation>
        <location evidence="1">Cell membrane</location>
        <topology evidence="1">Multi-pass membrane protein</topology>
    </subcellularLocation>
</comment>
<evidence type="ECO:0000259" key="10">
    <source>
        <dbReference type="PROSITE" id="PS50929"/>
    </source>
</evidence>
<dbReference type="GO" id="GO:0015421">
    <property type="term" value="F:ABC-type oligopeptide transporter activity"/>
    <property type="evidence" value="ECO:0007669"/>
    <property type="project" value="TreeGrafter"/>
</dbReference>
<dbReference type="EMBL" id="FMHG01000001">
    <property type="protein sequence ID" value="SCJ73273.1"/>
    <property type="molecule type" value="Genomic_DNA"/>
</dbReference>
<feature type="transmembrane region" description="Helical" evidence="8">
    <location>
        <begin position="70"/>
        <end position="91"/>
    </location>
</feature>
<evidence type="ECO:0000259" key="9">
    <source>
        <dbReference type="PROSITE" id="PS50893"/>
    </source>
</evidence>
<dbReference type="SUPFAM" id="SSF90123">
    <property type="entry name" value="ABC transporter transmembrane region"/>
    <property type="match status" value="1"/>
</dbReference>
<dbReference type="FunFam" id="3.40.50.300:FF:000287">
    <property type="entry name" value="Multidrug ABC transporter ATP-binding protein"/>
    <property type="match status" value="1"/>
</dbReference>
<dbReference type="CDD" id="cd18540">
    <property type="entry name" value="ABC_6TM_exporter_like"/>
    <property type="match status" value="1"/>
</dbReference>
<proteinExistence type="predicted"/>
<evidence type="ECO:0000256" key="4">
    <source>
        <dbReference type="ARBA" id="ARBA00022741"/>
    </source>
</evidence>
<feature type="domain" description="ABC transmembrane type-1" evidence="10">
    <location>
        <begin position="34"/>
        <end position="316"/>
    </location>
</feature>
<dbReference type="GO" id="GO:0016887">
    <property type="term" value="F:ATP hydrolysis activity"/>
    <property type="evidence" value="ECO:0007669"/>
    <property type="project" value="InterPro"/>
</dbReference>
<dbReference type="AlphaFoldDB" id="A0A1C6IU20"/>
<dbReference type="InterPro" id="IPR036640">
    <property type="entry name" value="ABC1_TM_sf"/>
</dbReference>
<dbReference type="Gene3D" id="3.40.50.300">
    <property type="entry name" value="P-loop containing nucleotide triphosphate hydrolases"/>
    <property type="match status" value="1"/>
</dbReference>
<dbReference type="Pfam" id="PF00664">
    <property type="entry name" value="ABC_membrane"/>
    <property type="match status" value="1"/>
</dbReference>
<dbReference type="InterPro" id="IPR003439">
    <property type="entry name" value="ABC_transporter-like_ATP-bd"/>
</dbReference>
<dbReference type="SMART" id="SM00382">
    <property type="entry name" value="AAA"/>
    <property type="match status" value="1"/>
</dbReference>
<dbReference type="Pfam" id="PF00005">
    <property type="entry name" value="ABC_tran"/>
    <property type="match status" value="1"/>
</dbReference>
<keyword evidence="3 8" id="KW-0812">Transmembrane</keyword>
<dbReference type="GO" id="GO:0005886">
    <property type="term" value="C:plasma membrane"/>
    <property type="evidence" value="ECO:0007669"/>
    <property type="project" value="UniProtKB-SubCell"/>
</dbReference>
<evidence type="ECO:0000256" key="3">
    <source>
        <dbReference type="ARBA" id="ARBA00022692"/>
    </source>
</evidence>
<gene>
    <name evidence="11" type="primary">yheH_1</name>
    <name evidence="11" type="ORF">SAMEA3545359_01683</name>
</gene>
<evidence type="ECO:0000313" key="11">
    <source>
        <dbReference type="EMBL" id="SCJ73273.1"/>
    </source>
</evidence>
<dbReference type="InterPro" id="IPR011527">
    <property type="entry name" value="ABC1_TM_dom"/>
</dbReference>
<evidence type="ECO:0000256" key="1">
    <source>
        <dbReference type="ARBA" id="ARBA00004651"/>
    </source>
</evidence>
<feature type="transmembrane region" description="Helical" evidence="8">
    <location>
        <begin position="173"/>
        <end position="191"/>
    </location>
</feature>
<keyword evidence="5 11" id="KW-0067">ATP-binding</keyword>
<keyword evidence="6 8" id="KW-1133">Transmembrane helix</keyword>
<evidence type="ECO:0000256" key="8">
    <source>
        <dbReference type="SAM" id="Phobius"/>
    </source>
</evidence>
<dbReference type="PROSITE" id="PS50929">
    <property type="entry name" value="ABC_TM1F"/>
    <property type="match status" value="1"/>
</dbReference>
<protein>
    <submittedName>
        <fullName evidence="11">Probable multidrug resistance ABC transporter ATP-binding/permease protein YheH</fullName>
        <ecNumber evidence="11">3.6.3.-</ecNumber>
    </submittedName>
</protein>
<dbReference type="GO" id="GO:0005524">
    <property type="term" value="F:ATP binding"/>
    <property type="evidence" value="ECO:0007669"/>
    <property type="project" value="UniProtKB-KW"/>
</dbReference>
<keyword evidence="4" id="KW-0547">Nucleotide-binding</keyword>
<dbReference type="PANTHER" id="PTHR43394">
    <property type="entry name" value="ATP-DEPENDENT PERMEASE MDL1, MITOCHONDRIAL"/>
    <property type="match status" value="1"/>
</dbReference>
<dbReference type="InterPro" id="IPR027417">
    <property type="entry name" value="P-loop_NTPase"/>
</dbReference>
<evidence type="ECO:0000256" key="5">
    <source>
        <dbReference type="ARBA" id="ARBA00022840"/>
    </source>
</evidence>
<feature type="transmembrane region" description="Helical" evidence="8">
    <location>
        <begin position="280"/>
        <end position="301"/>
    </location>
</feature>
<feature type="transmembrane region" description="Helical" evidence="8">
    <location>
        <begin position="32"/>
        <end position="50"/>
    </location>
</feature>
<dbReference type="Gene3D" id="1.20.1560.10">
    <property type="entry name" value="ABC transporter type 1, transmembrane domain"/>
    <property type="match status" value="1"/>
</dbReference>
<sequence>MKQTEQRARAKRSIDGSVWKSLLPFLRPYKKILAAVVGLNLLVAAIDISYPLFQRYAIDHFIQTGTLQGLGVFALCYLAVCTLQALSVVFFTRGSMVAEMQLGKDLKRACFVQLQKLSFSYYNQKPVGYLLARVMSDTNRIAGLVAWSLVDILWALTYVLGTFCAMLALNARLALLIALIVPAISLLTVYFQKRILRQNRKMRQLNSTIMGAYNEGITGAKTSKALVIERQNEQQFSHLTGQMQRASVKAARLGAVYIPTVVFLGSLATAIVLASGGNMVAEGALLLGTLSAFISYAVSIFEPIQQIARILSDVISVQANIERVNSLLSQQPAITDSPAVTARYGDVFSPLKQNWEPLVGDIEFRDVSFKYPDGGDYVLRHFDLHIPAGTTVAIVGETGAGKSTLVNLACRFFEPTEGQILIDGRDYRERSQLWLHQNIGYVLQSPHLFSGTVMENIRYGRLDATDREVIAAAESVHADAVAARLKDGYQSDVGEGGDLLSTGEKQLISFARAVLSDPRIFVLDEATSSIDTRTEQLIQNATEKLLQGRTSFLIAHRLSTIRKADVILVVKDGRVVQRGTHQQLLQKGGYYRDLYTRQFEEESALQVLRQGRAEE</sequence>
<feature type="domain" description="ABC transporter" evidence="9">
    <location>
        <begin position="362"/>
        <end position="597"/>
    </location>
</feature>